<protein>
    <submittedName>
        <fullName evidence="7">Polysaccharide biosynthesis protein</fullName>
    </submittedName>
    <submittedName>
        <fullName evidence="8">Polysaccharide transporter, PST family</fullName>
    </submittedName>
</protein>
<dbReference type="AlphaFoldDB" id="A0A0N0CF21"/>
<evidence type="ECO:0000256" key="2">
    <source>
        <dbReference type="ARBA" id="ARBA00022475"/>
    </source>
</evidence>
<dbReference type="OrthoDB" id="9815702at2"/>
<keyword evidence="3 6" id="KW-0812">Transmembrane</keyword>
<reference evidence="7 9" key="1">
    <citation type="submission" date="2015-07" db="EMBL/GenBank/DDBJ databases">
        <title>Genome of Polaribacter dokdonenesis DSW-5, isolated from seawater off Dokdo in Korea.</title>
        <authorList>
            <person name="Yoon K."/>
            <person name="Song J.Y."/>
            <person name="Kim J.F."/>
        </authorList>
    </citation>
    <scope>NUCLEOTIDE SEQUENCE [LARGE SCALE GENOMIC DNA]</scope>
    <source>
        <strain evidence="7 9">DSW-5</strain>
    </source>
</reference>
<feature type="transmembrane region" description="Helical" evidence="6">
    <location>
        <begin position="256"/>
        <end position="275"/>
    </location>
</feature>
<evidence type="ECO:0000256" key="4">
    <source>
        <dbReference type="ARBA" id="ARBA00022989"/>
    </source>
</evidence>
<dbReference type="Proteomes" id="UP000183071">
    <property type="component" value="Unassembled WGS sequence"/>
</dbReference>
<feature type="transmembrane region" description="Helical" evidence="6">
    <location>
        <begin position="175"/>
        <end position="195"/>
    </location>
</feature>
<dbReference type="Pfam" id="PF01943">
    <property type="entry name" value="Polysacc_synt"/>
    <property type="match status" value="1"/>
</dbReference>
<dbReference type="STRING" id="1300348.I602_837"/>
<keyword evidence="5 6" id="KW-0472">Membrane</keyword>
<dbReference type="InterPro" id="IPR050833">
    <property type="entry name" value="Poly_Biosynth_Transport"/>
</dbReference>
<evidence type="ECO:0000256" key="3">
    <source>
        <dbReference type="ARBA" id="ARBA00022692"/>
    </source>
</evidence>
<evidence type="ECO:0000313" key="8">
    <source>
        <dbReference type="EMBL" id="SEE14842.1"/>
    </source>
</evidence>
<comment type="subcellular location">
    <subcellularLocation>
        <location evidence="1">Cell membrane</location>
        <topology evidence="1">Multi-pass membrane protein</topology>
    </subcellularLocation>
</comment>
<evidence type="ECO:0000313" key="10">
    <source>
        <dbReference type="Proteomes" id="UP000183071"/>
    </source>
</evidence>
<feature type="transmembrane region" description="Helical" evidence="6">
    <location>
        <begin position="21"/>
        <end position="42"/>
    </location>
</feature>
<dbReference type="EMBL" id="FNUE01000001">
    <property type="protein sequence ID" value="SEE14842.1"/>
    <property type="molecule type" value="Genomic_DNA"/>
</dbReference>
<dbReference type="GO" id="GO:0005886">
    <property type="term" value="C:plasma membrane"/>
    <property type="evidence" value="ECO:0007669"/>
    <property type="project" value="UniProtKB-SubCell"/>
</dbReference>
<dbReference type="RefSeq" id="WP_053973479.1">
    <property type="nucleotide sequence ID" value="NZ_FNUE01000001.1"/>
</dbReference>
<organism evidence="7 9">
    <name type="scientific">Polaribacter dokdonensis DSW-5</name>
    <dbReference type="NCBI Taxonomy" id="1300348"/>
    <lineage>
        <taxon>Bacteria</taxon>
        <taxon>Pseudomonadati</taxon>
        <taxon>Bacteroidota</taxon>
        <taxon>Flavobacteriia</taxon>
        <taxon>Flavobacteriales</taxon>
        <taxon>Flavobacteriaceae</taxon>
    </lineage>
</organism>
<reference evidence="8 10" key="2">
    <citation type="submission" date="2016-10" db="EMBL/GenBank/DDBJ databases">
        <authorList>
            <person name="Varghese N."/>
            <person name="Submissions S."/>
        </authorList>
    </citation>
    <scope>NUCLEOTIDE SEQUENCE [LARGE SCALE GENOMIC DNA]</scope>
    <source>
        <strain evidence="8 10">DSW-5</strain>
    </source>
</reference>
<dbReference type="InterPro" id="IPR002797">
    <property type="entry name" value="Polysacc_synth"/>
</dbReference>
<feature type="transmembrane region" description="Helical" evidence="6">
    <location>
        <begin position="362"/>
        <end position="379"/>
    </location>
</feature>
<proteinExistence type="predicted"/>
<name>A0A0N0CF21_9FLAO</name>
<dbReference type="EMBL" id="LGBR01000001">
    <property type="protein sequence ID" value="KOY51277.1"/>
    <property type="molecule type" value="Genomic_DNA"/>
</dbReference>
<keyword evidence="2" id="KW-1003">Cell membrane</keyword>
<feature type="transmembrane region" description="Helical" evidence="6">
    <location>
        <begin position="122"/>
        <end position="140"/>
    </location>
</feature>
<sequence>MNLIKNKDYLIILKNFSFLSLLKFFNIGFKFVLVAYLIRVFGTKIYGLLTWADSVIQFFLIFINFGFNVYAAKYIVDNRGDIQKINEVVSSIYIIKFLLFLFSFIVLFGISFFDPFSDNIHLLYLLLLLGLGEVFFPIWFYQGVEKLKTATLIIFISRLFVITCTFIFVKSQNDLLVYVWLLIISNIIMGFLGLRSLKVDYNIQFYLVSINKMYQYFKAAIMFFLGRFLSLVFNYGTIFLIGIYTSMDDVSGFDTASKIVFICVIPFEMIQQAVFPTISRTLDKKLLVKLIALSLFFGLIMYSIINYFSEELMGFLGGDELVKYASTLKTLALLIPLISLTYILGTCALVAFGFFKQYNNSLIISSILYIVFVLILYVLDKITFMNLIYLRILSDFVLVFTRGFYVVKNKVLSL</sequence>
<comment type="caution">
    <text evidence="7">The sequence shown here is derived from an EMBL/GenBank/DDBJ whole genome shotgun (WGS) entry which is preliminary data.</text>
</comment>
<evidence type="ECO:0000313" key="7">
    <source>
        <dbReference type="EMBL" id="KOY51277.1"/>
    </source>
</evidence>
<gene>
    <name evidence="7" type="ORF">I602_837</name>
    <name evidence="8" type="ORF">SAMN05444353_0942</name>
</gene>
<feature type="transmembrane region" description="Helical" evidence="6">
    <location>
        <begin position="54"/>
        <end position="76"/>
    </location>
</feature>
<feature type="transmembrane region" description="Helical" evidence="6">
    <location>
        <begin position="287"/>
        <end position="308"/>
    </location>
</feature>
<dbReference type="PANTHER" id="PTHR30250:SF11">
    <property type="entry name" value="O-ANTIGEN TRANSPORTER-RELATED"/>
    <property type="match status" value="1"/>
</dbReference>
<evidence type="ECO:0000256" key="1">
    <source>
        <dbReference type="ARBA" id="ARBA00004651"/>
    </source>
</evidence>
<dbReference type="PATRIC" id="fig|1300348.6.peg.836"/>
<feature type="transmembrane region" description="Helical" evidence="6">
    <location>
        <begin position="152"/>
        <end position="169"/>
    </location>
</feature>
<evidence type="ECO:0000256" key="6">
    <source>
        <dbReference type="SAM" id="Phobius"/>
    </source>
</evidence>
<evidence type="ECO:0000256" key="5">
    <source>
        <dbReference type="ARBA" id="ARBA00023136"/>
    </source>
</evidence>
<accession>A0A0N0CF21</accession>
<keyword evidence="10" id="KW-1185">Reference proteome</keyword>
<dbReference type="Proteomes" id="UP000037716">
    <property type="component" value="Unassembled WGS sequence"/>
</dbReference>
<evidence type="ECO:0000313" key="9">
    <source>
        <dbReference type="Proteomes" id="UP000037716"/>
    </source>
</evidence>
<feature type="transmembrane region" description="Helical" evidence="6">
    <location>
        <begin position="216"/>
        <end position="244"/>
    </location>
</feature>
<feature type="transmembrane region" description="Helical" evidence="6">
    <location>
        <begin position="385"/>
        <end position="407"/>
    </location>
</feature>
<dbReference type="PANTHER" id="PTHR30250">
    <property type="entry name" value="PST FAMILY PREDICTED COLANIC ACID TRANSPORTER"/>
    <property type="match status" value="1"/>
</dbReference>
<keyword evidence="4 6" id="KW-1133">Transmembrane helix</keyword>
<feature type="transmembrane region" description="Helical" evidence="6">
    <location>
        <begin position="328"/>
        <end position="355"/>
    </location>
</feature>
<feature type="transmembrane region" description="Helical" evidence="6">
    <location>
        <begin position="88"/>
        <end position="110"/>
    </location>
</feature>